<dbReference type="Proteomes" id="UP000676336">
    <property type="component" value="Unassembled WGS sequence"/>
</dbReference>
<comment type="caution">
    <text evidence="7">The sequence shown here is derived from an EMBL/GenBank/DDBJ whole genome shotgun (WGS) entry which is preliminary data.</text>
</comment>
<comment type="catalytic activity">
    <reaction evidence="5 6">
        <text>L-arginyl-[protein] + NAD(+) = N(omega)-(ADP-D-ribosyl)-L-arginyl-[protein] + nicotinamide + H(+)</text>
        <dbReference type="Rhea" id="RHEA:19149"/>
        <dbReference type="Rhea" id="RHEA-COMP:10532"/>
        <dbReference type="Rhea" id="RHEA-COMP:15087"/>
        <dbReference type="ChEBI" id="CHEBI:15378"/>
        <dbReference type="ChEBI" id="CHEBI:17154"/>
        <dbReference type="ChEBI" id="CHEBI:29965"/>
        <dbReference type="ChEBI" id="CHEBI:57540"/>
        <dbReference type="ChEBI" id="CHEBI:142554"/>
        <dbReference type="EC" id="2.4.2.31"/>
    </reaction>
</comment>
<keyword evidence="2 6" id="KW-0328">Glycosyltransferase</keyword>
<reference evidence="7" key="1">
    <citation type="submission" date="2021-02" db="EMBL/GenBank/DDBJ databases">
        <authorList>
            <person name="Nowell W R."/>
        </authorList>
    </citation>
    <scope>NUCLEOTIDE SEQUENCE</scope>
</reference>
<keyword evidence="6" id="KW-0521">NADP</keyword>
<evidence type="ECO:0000313" key="9">
    <source>
        <dbReference type="Proteomes" id="UP000663824"/>
    </source>
</evidence>
<dbReference type="EMBL" id="CAJOBI010053373">
    <property type="protein sequence ID" value="CAF4382935.1"/>
    <property type="molecule type" value="Genomic_DNA"/>
</dbReference>
<evidence type="ECO:0000256" key="1">
    <source>
        <dbReference type="ARBA" id="ARBA00009558"/>
    </source>
</evidence>
<keyword evidence="6" id="KW-0520">NAD</keyword>
<dbReference type="Pfam" id="PF01129">
    <property type="entry name" value="ART"/>
    <property type="match status" value="1"/>
</dbReference>
<evidence type="ECO:0000256" key="2">
    <source>
        <dbReference type="ARBA" id="ARBA00022676"/>
    </source>
</evidence>
<protein>
    <recommendedName>
        <fullName evidence="6">NAD(P)(+)--arginine ADP-ribosyltransferase</fullName>
        <ecNumber evidence="6">2.4.2.31</ecNumber>
    </recommendedName>
    <alternativeName>
        <fullName evidence="6">Mono(ADP-ribosyl)transferase</fullName>
    </alternativeName>
</protein>
<dbReference type="GO" id="GO:0016779">
    <property type="term" value="F:nucleotidyltransferase activity"/>
    <property type="evidence" value="ECO:0007669"/>
    <property type="project" value="UniProtKB-KW"/>
</dbReference>
<dbReference type="GO" id="GO:0106274">
    <property type="term" value="F:NAD+-protein-arginine ADP-ribosyltransferase activity"/>
    <property type="evidence" value="ECO:0007669"/>
    <property type="project" value="UniProtKB-EC"/>
</dbReference>
<dbReference type="Proteomes" id="UP000663824">
    <property type="component" value="Unassembled WGS sequence"/>
</dbReference>
<keyword evidence="4" id="KW-0548">Nucleotidyltransferase</keyword>
<evidence type="ECO:0000256" key="4">
    <source>
        <dbReference type="ARBA" id="ARBA00022695"/>
    </source>
</evidence>
<dbReference type="EC" id="2.4.2.31" evidence="6"/>
<evidence type="ECO:0000256" key="6">
    <source>
        <dbReference type="RuleBase" id="RU361228"/>
    </source>
</evidence>
<evidence type="ECO:0000256" key="3">
    <source>
        <dbReference type="ARBA" id="ARBA00022679"/>
    </source>
</evidence>
<comment type="similarity">
    <text evidence="1 6">Belongs to the Arg-specific ADP-ribosyltransferase family.</text>
</comment>
<sequence>MSSSNATGSSVRICDFPPESNKILPPIQGFEKMPLVSLEKSVESLKSIVPQLDHMVWTVMGSCHEPKDMLTKDESASIMLYTLEWTPKETSFYYILNSTLRSRDRRQLIPWFLYLRLFIFALSKLPSIVPRIIYRGVEKDMRDEFPVGKKFIWWSFTSCTASLDVLHRYLGKTGNRTIFNIICGSAKSVNRHSSFESENELLLYPARQFQVMSSFQQWTTVPIDRETVPL</sequence>
<gene>
    <name evidence="7" type="ORF">MBJ925_LOCUS5080</name>
    <name evidence="8" type="ORF">SMN809_LOCUS29657</name>
</gene>
<organism evidence="7 9">
    <name type="scientific">Rotaria magnacalcarata</name>
    <dbReference type="NCBI Taxonomy" id="392030"/>
    <lineage>
        <taxon>Eukaryota</taxon>
        <taxon>Metazoa</taxon>
        <taxon>Spiralia</taxon>
        <taxon>Gnathifera</taxon>
        <taxon>Rotifera</taxon>
        <taxon>Eurotatoria</taxon>
        <taxon>Bdelloidea</taxon>
        <taxon>Philodinida</taxon>
        <taxon>Philodinidae</taxon>
        <taxon>Rotaria</taxon>
    </lineage>
</organism>
<proteinExistence type="inferred from homology"/>
<dbReference type="PROSITE" id="PS51996">
    <property type="entry name" value="TR_MART"/>
    <property type="match status" value="1"/>
</dbReference>
<dbReference type="EMBL" id="CAJNRE010001213">
    <property type="protein sequence ID" value="CAF1936398.1"/>
    <property type="molecule type" value="Genomic_DNA"/>
</dbReference>
<dbReference type="Gene3D" id="3.90.176.10">
    <property type="entry name" value="Toxin ADP-ribosyltransferase, Chain A, domain 1"/>
    <property type="match status" value="1"/>
</dbReference>
<accession>A0A816LG47</accession>
<evidence type="ECO:0000256" key="5">
    <source>
        <dbReference type="ARBA" id="ARBA00047597"/>
    </source>
</evidence>
<evidence type="ECO:0000313" key="7">
    <source>
        <dbReference type="EMBL" id="CAF1936398.1"/>
    </source>
</evidence>
<evidence type="ECO:0000313" key="8">
    <source>
        <dbReference type="EMBL" id="CAF4382935.1"/>
    </source>
</evidence>
<keyword evidence="3 6" id="KW-0808">Transferase</keyword>
<dbReference type="AlphaFoldDB" id="A0A816LG47"/>
<name>A0A816LG47_9BILA</name>
<dbReference type="SUPFAM" id="SSF56399">
    <property type="entry name" value="ADP-ribosylation"/>
    <property type="match status" value="1"/>
</dbReference>
<dbReference type="InterPro" id="IPR000768">
    <property type="entry name" value="ART"/>
</dbReference>